<accession>A0A3N0CF16</accession>
<keyword evidence="1" id="KW-1133">Transmembrane helix</keyword>
<sequence>METSPARPTPEEAAAVLRDAEESRDRLAEDLVLPPYFHASIGASIVAQIVTGAVGIARQDGAGMRLVVLGLVVFYAVGAAQLFAFRRRNGVWLGGLMSRVVFGTATLASTVYALAFGAAVWAAFADLWWVVAICAVVGGAGYVVSGVRWMRTYRSDPARHGRGESLLMVVLLVLSSVVLGVLLVIGS</sequence>
<keyword evidence="1" id="KW-0472">Membrane</keyword>
<dbReference type="RefSeq" id="WP_123227345.1">
    <property type="nucleotide sequence ID" value="NZ_RJSE01000007.1"/>
</dbReference>
<keyword evidence="1" id="KW-0812">Transmembrane</keyword>
<dbReference type="EMBL" id="RJSE01000007">
    <property type="protein sequence ID" value="RNL62050.1"/>
    <property type="molecule type" value="Genomic_DNA"/>
</dbReference>
<dbReference type="OrthoDB" id="4828981at2"/>
<proteinExistence type="predicted"/>
<reference evidence="2 3" key="1">
    <citation type="submission" date="2018-11" db="EMBL/GenBank/DDBJ databases">
        <authorList>
            <person name="Li F."/>
        </authorList>
    </citation>
    <scope>NUCLEOTIDE SEQUENCE [LARGE SCALE GENOMIC DNA]</scope>
    <source>
        <strain evidence="2 3">Gsoil 097</strain>
    </source>
</reference>
<dbReference type="AlphaFoldDB" id="A0A3N0CF16"/>
<feature type="transmembrane region" description="Helical" evidence="1">
    <location>
        <begin position="96"/>
        <end position="121"/>
    </location>
</feature>
<feature type="transmembrane region" description="Helical" evidence="1">
    <location>
        <begin position="127"/>
        <end position="145"/>
    </location>
</feature>
<keyword evidence="3" id="KW-1185">Reference proteome</keyword>
<feature type="transmembrane region" description="Helical" evidence="1">
    <location>
        <begin position="166"/>
        <end position="185"/>
    </location>
</feature>
<feature type="transmembrane region" description="Helical" evidence="1">
    <location>
        <begin position="36"/>
        <end position="57"/>
    </location>
</feature>
<protein>
    <submittedName>
        <fullName evidence="2">Uncharacterized protein</fullName>
    </submittedName>
</protein>
<evidence type="ECO:0000256" key="1">
    <source>
        <dbReference type="SAM" id="Phobius"/>
    </source>
</evidence>
<dbReference type="Proteomes" id="UP000267128">
    <property type="component" value="Unassembled WGS sequence"/>
</dbReference>
<name>A0A3N0CF16_9ACTN</name>
<evidence type="ECO:0000313" key="3">
    <source>
        <dbReference type="Proteomes" id="UP000267128"/>
    </source>
</evidence>
<feature type="transmembrane region" description="Helical" evidence="1">
    <location>
        <begin position="63"/>
        <end position="84"/>
    </location>
</feature>
<evidence type="ECO:0000313" key="2">
    <source>
        <dbReference type="EMBL" id="RNL62050.1"/>
    </source>
</evidence>
<gene>
    <name evidence="2" type="ORF">EFK50_09495</name>
</gene>
<organism evidence="2 3">
    <name type="scientific">Nocardioides marmoriginsengisoli</name>
    <dbReference type="NCBI Taxonomy" id="661483"/>
    <lineage>
        <taxon>Bacteria</taxon>
        <taxon>Bacillati</taxon>
        <taxon>Actinomycetota</taxon>
        <taxon>Actinomycetes</taxon>
        <taxon>Propionibacteriales</taxon>
        <taxon>Nocardioidaceae</taxon>
        <taxon>Nocardioides</taxon>
    </lineage>
</organism>
<comment type="caution">
    <text evidence="2">The sequence shown here is derived from an EMBL/GenBank/DDBJ whole genome shotgun (WGS) entry which is preliminary data.</text>
</comment>